<evidence type="ECO:0000313" key="2">
    <source>
        <dbReference type="Proteomes" id="UP001501600"/>
    </source>
</evidence>
<proteinExistence type="predicted"/>
<dbReference type="Proteomes" id="UP001501600">
    <property type="component" value="Unassembled WGS sequence"/>
</dbReference>
<accession>A0ABP9S0Y7</accession>
<comment type="caution">
    <text evidence="1">The sequence shown here is derived from an EMBL/GenBank/DDBJ whole genome shotgun (WGS) entry which is preliminary data.</text>
</comment>
<protein>
    <submittedName>
        <fullName evidence="1">Uncharacterized protein</fullName>
    </submittedName>
</protein>
<dbReference type="EMBL" id="BAABLF010000007">
    <property type="protein sequence ID" value="GAA5190018.1"/>
    <property type="molecule type" value="Genomic_DNA"/>
</dbReference>
<organism evidence="1 2">
    <name type="scientific">Ferrimonas gelatinilytica</name>
    <dbReference type="NCBI Taxonomy" id="1255257"/>
    <lineage>
        <taxon>Bacteria</taxon>
        <taxon>Pseudomonadati</taxon>
        <taxon>Pseudomonadota</taxon>
        <taxon>Gammaproteobacteria</taxon>
        <taxon>Alteromonadales</taxon>
        <taxon>Ferrimonadaceae</taxon>
        <taxon>Ferrimonas</taxon>
    </lineage>
</organism>
<name>A0ABP9S0Y7_9GAMM</name>
<keyword evidence="2" id="KW-1185">Reference proteome</keyword>
<sequence>MDAMVYYCETIKDFRYRPPTAYVDENGELATDYLIKGRKVGTVRLLVRSIIDNDGQVVDSESVTEVNNWILHQAVSDGAKDTTRNSDALLDYFLFLNEIGLSWDEMPFIKNQRPTYRYRIFLRDRVRGKYPEHRLAKSTADVYMR</sequence>
<dbReference type="RefSeq" id="WP_345316305.1">
    <property type="nucleotide sequence ID" value="NZ_BAABLF010000007.1"/>
</dbReference>
<evidence type="ECO:0000313" key="1">
    <source>
        <dbReference type="EMBL" id="GAA5190018.1"/>
    </source>
</evidence>
<reference evidence="2" key="1">
    <citation type="journal article" date="2019" name="Int. J. Syst. Evol. Microbiol.">
        <title>The Global Catalogue of Microorganisms (GCM) 10K type strain sequencing project: providing services to taxonomists for standard genome sequencing and annotation.</title>
        <authorList>
            <consortium name="The Broad Institute Genomics Platform"/>
            <consortium name="The Broad Institute Genome Sequencing Center for Infectious Disease"/>
            <person name="Wu L."/>
            <person name="Ma J."/>
        </authorList>
    </citation>
    <scope>NUCLEOTIDE SEQUENCE [LARGE SCALE GENOMIC DNA]</scope>
    <source>
        <strain evidence="2">JCM 18720</strain>
    </source>
</reference>
<gene>
    <name evidence="1" type="ORF">GCM10025772_13710</name>
</gene>